<evidence type="ECO:0000313" key="2">
    <source>
        <dbReference type="Proteomes" id="UP001524547"/>
    </source>
</evidence>
<comment type="caution">
    <text evidence="1">The sequence shown here is derived from an EMBL/GenBank/DDBJ whole genome shotgun (WGS) entry which is preliminary data.</text>
</comment>
<accession>A0ABT1W1F2</accession>
<dbReference type="InterPro" id="IPR002347">
    <property type="entry name" value="SDR_fam"/>
</dbReference>
<keyword evidence="2" id="KW-1185">Reference proteome</keyword>
<dbReference type="Gene3D" id="3.40.50.720">
    <property type="entry name" value="NAD(P)-binding Rossmann-like Domain"/>
    <property type="match status" value="1"/>
</dbReference>
<protein>
    <submittedName>
        <fullName evidence="1">SDR family NAD(P)-dependent oxidoreductase</fullName>
    </submittedName>
</protein>
<dbReference type="Pfam" id="PF00106">
    <property type="entry name" value="adh_short"/>
    <property type="match status" value="1"/>
</dbReference>
<dbReference type="PANTHER" id="PTHR45458:SF1">
    <property type="entry name" value="SHORT CHAIN DEHYDROGENASE"/>
    <property type="match status" value="1"/>
</dbReference>
<name>A0ABT1W1F2_9PROT</name>
<reference evidence="1 2" key="1">
    <citation type="submission" date="2022-06" db="EMBL/GenBank/DDBJ databases">
        <title>Rhizosaccharibacter gen. nov. sp. nov. KSS12, endophytic bacteria isolated from sugarcane.</title>
        <authorList>
            <person name="Pitiwittayakul N."/>
        </authorList>
    </citation>
    <scope>NUCLEOTIDE SEQUENCE [LARGE SCALE GENOMIC DNA]</scope>
    <source>
        <strain evidence="1 2">KSS12</strain>
    </source>
</reference>
<dbReference type="Proteomes" id="UP001524547">
    <property type="component" value="Unassembled WGS sequence"/>
</dbReference>
<dbReference type="SUPFAM" id="SSF51735">
    <property type="entry name" value="NAD(P)-binding Rossmann-fold domains"/>
    <property type="match status" value="1"/>
</dbReference>
<proteinExistence type="predicted"/>
<organism evidence="1 2">
    <name type="scientific">Rhizosaccharibacter radicis</name>
    <dbReference type="NCBI Taxonomy" id="2782605"/>
    <lineage>
        <taxon>Bacteria</taxon>
        <taxon>Pseudomonadati</taxon>
        <taxon>Pseudomonadota</taxon>
        <taxon>Alphaproteobacteria</taxon>
        <taxon>Acetobacterales</taxon>
        <taxon>Acetobacteraceae</taxon>
        <taxon>Rhizosaccharibacter</taxon>
    </lineage>
</organism>
<dbReference type="EMBL" id="JAMZEJ010000011">
    <property type="protein sequence ID" value="MCQ8242422.1"/>
    <property type="molecule type" value="Genomic_DNA"/>
</dbReference>
<dbReference type="InterPro" id="IPR052184">
    <property type="entry name" value="SDR_enzymes"/>
</dbReference>
<evidence type="ECO:0000313" key="1">
    <source>
        <dbReference type="EMBL" id="MCQ8242422.1"/>
    </source>
</evidence>
<gene>
    <name evidence="1" type="ORF">NFI88_16435</name>
</gene>
<dbReference type="RefSeq" id="WP_422921174.1">
    <property type="nucleotide sequence ID" value="NZ_JAMZEJ010000011.1"/>
</dbReference>
<dbReference type="InterPro" id="IPR036291">
    <property type="entry name" value="NAD(P)-bd_dom_sf"/>
</dbReference>
<sequence>MSTSDKTALVAGASRGLGLAMAEELHRRGWSVIATVRRPGVAALEALAGRPRNGSAASMEIETLDIADAASVRALGQRLQGRRLDLVIANAGITNSNVQDRMMEVADEEYARMLLTNALGPARLLEHLAASVPPSGVLAAMSSVLGSLRENVAGIWPAYASSKAALNMLLRDLAGGAGRGRAVVAMAPGWVRTEMGGPDAALSVAESIPLVIDELERIGWHPGLHYLNYDGRRLEW</sequence>
<dbReference type="PANTHER" id="PTHR45458">
    <property type="entry name" value="SHORT-CHAIN DEHYDROGENASE/REDUCTASE SDR"/>
    <property type="match status" value="1"/>
</dbReference>
<dbReference type="PRINTS" id="PR00081">
    <property type="entry name" value="GDHRDH"/>
</dbReference>